<evidence type="ECO:0000313" key="1">
    <source>
        <dbReference type="EMBL" id="KOB74517.1"/>
    </source>
</evidence>
<dbReference type="GO" id="GO:0000138">
    <property type="term" value="C:Golgi trans cisterna"/>
    <property type="evidence" value="ECO:0007669"/>
    <property type="project" value="TreeGrafter"/>
</dbReference>
<keyword evidence="1" id="KW-0472">Membrane</keyword>
<keyword evidence="1" id="KW-0812">Transmembrane</keyword>
<dbReference type="PANTHER" id="PTHR21575">
    <property type="entry name" value="PROTEIN HID1"/>
    <property type="match status" value="1"/>
</dbReference>
<dbReference type="EMBL" id="JTDY01001214">
    <property type="protein sequence ID" value="KOB74517.1"/>
    <property type="molecule type" value="Genomic_DNA"/>
</dbReference>
<dbReference type="Proteomes" id="UP000037510">
    <property type="component" value="Unassembled WGS sequence"/>
</dbReference>
<reference evidence="1 2" key="1">
    <citation type="journal article" date="2015" name="Genome Biol. Evol.">
        <title>The genome of winter moth (Operophtera brumata) provides a genomic perspective on sexual dimorphism and phenology.</title>
        <authorList>
            <person name="Derks M.F."/>
            <person name="Smit S."/>
            <person name="Salis L."/>
            <person name="Schijlen E."/>
            <person name="Bossers A."/>
            <person name="Mateman C."/>
            <person name="Pijl A.S."/>
            <person name="de Ridder D."/>
            <person name="Groenen M.A."/>
            <person name="Visser M.E."/>
            <person name="Megens H.J."/>
        </authorList>
    </citation>
    <scope>NUCLEOTIDE SEQUENCE [LARGE SCALE GENOMIC DNA]</scope>
    <source>
        <strain evidence="1">WM2013NL</strain>
        <tissue evidence="1">Head and thorax</tissue>
    </source>
</reference>
<comment type="caution">
    <text evidence="1">The sequence shown here is derived from an EMBL/GenBank/DDBJ whole genome shotgun (WGS) entry which is preliminary data.</text>
</comment>
<dbReference type="STRING" id="104452.A0A0L7LGD8"/>
<proteinExistence type="predicted"/>
<dbReference type="Pfam" id="PF12722">
    <property type="entry name" value="Hid1"/>
    <property type="match status" value="4"/>
</dbReference>
<accession>A0A0L7LGD8</accession>
<dbReference type="InterPro" id="IPR026705">
    <property type="entry name" value="Hid-1/Ecm30"/>
</dbReference>
<dbReference type="Pfam" id="PF09742">
    <property type="entry name" value="Dymeclin"/>
    <property type="match status" value="2"/>
</dbReference>
<dbReference type="GO" id="GO:0016020">
    <property type="term" value="C:membrane"/>
    <property type="evidence" value="ECO:0007669"/>
    <property type="project" value="TreeGrafter"/>
</dbReference>
<protein>
    <submittedName>
        <fullName evidence="1">Transmembrane protein C17orf28-like protein</fullName>
    </submittedName>
</protein>
<sequence length="405" mass="44171">MGNADTKLNFRKAVVQLTSKTQPVDAADESFWEQFWSESVTNVQDVFALVPGAEIRALREESPNNLATLVYKAVEKLVKIVDSSCRTQREQQSECCPTCWRSQNGIASSGLPYLQLQRMTHCEYIWAGGVGFARVGARCGAHEAARTELLRLLLTACSETVYRPARNSSHPNKWIASHQVTEQPSAADVSAQFCQTCQLAPGATARVGLMHIGVFILLLLSGERNLGVRLNKPYAAAVPMDIPVFTGSHADLLVVVFHKRNLGVRLNKPYAAAVPMDIPVFTGSHADLLVVVFHKRNLGVRLNKPYAAAVPMDIPVFTGSHADLLVVVFHKVYERGVCVGGPDGGVAPRAARRAGDTQPDLAGDSGGLTDESEILRFLQHGTLVGLLPVPHPILIRKYFIYLTTN</sequence>
<organism evidence="1 2">
    <name type="scientific">Operophtera brumata</name>
    <name type="common">Winter moth</name>
    <name type="synonym">Phalaena brumata</name>
    <dbReference type="NCBI Taxonomy" id="104452"/>
    <lineage>
        <taxon>Eukaryota</taxon>
        <taxon>Metazoa</taxon>
        <taxon>Ecdysozoa</taxon>
        <taxon>Arthropoda</taxon>
        <taxon>Hexapoda</taxon>
        <taxon>Insecta</taxon>
        <taxon>Pterygota</taxon>
        <taxon>Neoptera</taxon>
        <taxon>Endopterygota</taxon>
        <taxon>Lepidoptera</taxon>
        <taxon>Glossata</taxon>
        <taxon>Ditrysia</taxon>
        <taxon>Geometroidea</taxon>
        <taxon>Geometridae</taxon>
        <taxon>Larentiinae</taxon>
        <taxon>Operophtera</taxon>
    </lineage>
</organism>
<dbReference type="PANTHER" id="PTHR21575:SF12">
    <property type="entry name" value="PROTEIN HID1"/>
    <property type="match status" value="1"/>
</dbReference>
<dbReference type="AlphaFoldDB" id="A0A0L7LGD8"/>
<gene>
    <name evidence="1" type="ORF">OBRU01_09234</name>
</gene>
<keyword evidence="2" id="KW-1185">Reference proteome</keyword>
<name>A0A0L7LGD8_OPEBR</name>
<dbReference type="GO" id="GO:0005797">
    <property type="term" value="C:Golgi medial cisterna"/>
    <property type="evidence" value="ECO:0007669"/>
    <property type="project" value="TreeGrafter"/>
</dbReference>
<evidence type="ECO:0000313" key="2">
    <source>
        <dbReference type="Proteomes" id="UP000037510"/>
    </source>
</evidence>